<evidence type="ECO:0000313" key="2">
    <source>
        <dbReference type="Proteomes" id="UP000199473"/>
    </source>
</evidence>
<dbReference type="Proteomes" id="UP000199473">
    <property type="component" value="Unassembled WGS sequence"/>
</dbReference>
<sequence length="334" mass="34705">MLAADTTDPHAITLATSRGRRLCKTRHADGTATDYDLARVLDLDTAIAPDLDALAALLHHLAERRDTCVLRGAILANNHARGQRRLLHRDPKTGDAPTMGECARAWLALDLDGLPLPSGADPRDLAGCGAIARAALPTAFHDVACIVWATASHGFKPGARLRLWFLLSRALSGFECKRWLHDAPVDRSVFGAVQPIYTAAPAFIGMSDPLPSRLVTLPGATVVTAPSAAALAPLARPLMPFRPTPASSGAGTARYASTALARAAAAVARASEGARHPTALAEAWGLARLVARGLLAEADVARALDGALQMAGKPAGEGAAIAVWAVAHRTGGAE</sequence>
<keyword evidence="2" id="KW-1185">Reference proteome</keyword>
<dbReference type="RefSeq" id="WP_092963193.1">
    <property type="nucleotide sequence ID" value="NZ_FOSQ01000020.1"/>
</dbReference>
<dbReference type="OrthoDB" id="7262569at2"/>
<dbReference type="EMBL" id="FOSQ01000020">
    <property type="protein sequence ID" value="SFL10765.1"/>
    <property type="molecule type" value="Genomic_DNA"/>
</dbReference>
<organism evidence="1 2">
    <name type="scientific">Falsiroseomonas stagni DSM 19981</name>
    <dbReference type="NCBI Taxonomy" id="1123062"/>
    <lineage>
        <taxon>Bacteria</taxon>
        <taxon>Pseudomonadati</taxon>
        <taxon>Pseudomonadota</taxon>
        <taxon>Alphaproteobacteria</taxon>
        <taxon>Acetobacterales</taxon>
        <taxon>Roseomonadaceae</taxon>
        <taxon>Falsiroseomonas</taxon>
    </lineage>
</organism>
<protein>
    <submittedName>
        <fullName evidence="1">Uncharacterized protein</fullName>
    </submittedName>
</protein>
<reference evidence="1 2" key="1">
    <citation type="submission" date="2016-10" db="EMBL/GenBank/DDBJ databases">
        <authorList>
            <person name="de Groot N.N."/>
        </authorList>
    </citation>
    <scope>NUCLEOTIDE SEQUENCE [LARGE SCALE GENOMIC DNA]</scope>
    <source>
        <strain evidence="1 2">DSM 19981</strain>
    </source>
</reference>
<accession>A0A1I4EYF5</accession>
<evidence type="ECO:0000313" key="1">
    <source>
        <dbReference type="EMBL" id="SFL10765.1"/>
    </source>
</evidence>
<gene>
    <name evidence="1" type="ORF">SAMN02745775_12059</name>
</gene>
<name>A0A1I4EYF5_9PROT</name>
<dbReference type="AlphaFoldDB" id="A0A1I4EYF5"/>
<proteinExistence type="predicted"/>